<dbReference type="AlphaFoldDB" id="A0AAC8QBU4"/>
<reference evidence="3 5" key="2">
    <citation type="submission" date="2018-08" db="EMBL/GenBank/DDBJ databases">
        <title>Genomic Encyclopedia of Archaeal and Bacterial Type Strains, Phase II (KMG-II): from individual species to whole genera.</title>
        <authorList>
            <person name="Goeker M."/>
        </authorList>
    </citation>
    <scope>NUCLEOTIDE SEQUENCE [LARGE SCALE GENOMIC DNA]</scope>
    <source>
        <strain evidence="3 5">DSM 2261</strain>
    </source>
</reference>
<feature type="signal peptide" evidence="1">
    <location>
        <begin position="1"/>
        <end position="28"/>
    </location>
</feature>
<evidence type="ECO:0000313" key="2">
    <source>
        <dbReference type="EMBL" id="AKJ04504.1"/>
    </source>
</evidence>
<sequence length="175" mass="18011">MSVRFIPCCVLVAGIALLGSGCAPTADAADQKAALTEAQAGEFCGGIAGIPCAAGFTCVDDPNDSCDPNQGGRDCGGICQASEEKKSCTGREPGYTYVSRDPAECPAILFTCPEGQSAFFNDCGCGCKTNACNYNDPARTYVSQDPDQCAVIRFTCPEGQSAFFDDCGCGCTTAP</sequence>
<dbReference type="EMBL" id="CP011509">
    <property type="protein sequence ID" value="AKJ04504.1"/>
    <property type="molecule type" value="Genomic_DNA"/>
</dbReference>
<accession>A0AAC8QBU4</accession>
<feature type="chain" id="PRO_5041966138" evidence="1">
    <location>
        <begin position="29"/>
        <end position="175"/>
    </location>
</feature>
<keyword evidence="1" id="KW-0732">Signal</keyword>
<evidence type="ECO:0000313" key="4">
    <source>
        <dbReference type="Proteomes" id="UP000035579"/>
    </source>
</evidence>
<dbReference type="Proteomes" id="UP000256345">
    <property type="component" value="Unassembled WGS sequence"/>
</dbReference>
<dbReference type="EMBL" id="QUMU01000001">
    <property type="protein sequence ID" value="REG37426.1"/>
    <property type="molecule type" value="Genomic_DNA"/>
</dbReference>
<keyword evidence="5" id="KW-1185">Reference proteome</keyword>
<keyword evidence="2" id="KW-0646">Protease inhibitor</keyword>
<gene>
    <name evidence="2" type="ORF">AA314_06130</name>
    <name evidence="3" type="ORF">ATI61_101410</name>
</gene>
<dbReference type="GO" id="GO:0004867">
    <property type="term" value="F:serine-type endopeptidase inhibitor activity"/>
    <property type="evidence" value="ECO:0007669"/>
    <property type="project" value="UniProtKB-KW"/>
</dbReference>
<evidence type="ECO:0000256" key="1">
    <source>
        <dbReference type="SAM" id="SignalP"/>
    </source>
</evidence>
<evidence type="ECO:0000313" key="5">
    <source>
        <dbReference type="Proteomes" id="UP000256345"/>
    </source>
</evidence>
<keyword evidence="2" id="KW-0722">Serine protease inhibitor</keyword>
<name>A0AAC8QBU4_9BACT</name>
<dbReference type="RefSeq" id="WP_053066804.1">
    <property type="nucleotide sequence ID" value="NZ_CP011509.1"/>
</dbReference>
<dbReference type="Proteomes" id="UP000035579">
    <property type="component" value="Chromosome"/>
</dbReference>
<protein>
    <submittedName>
        <fullName evidence="2">Kazal-type serine protease inhibitor domain protein</fullName>
    </submittedName>
</protein>
<evidence type="ECO:0000313" key="3">
    <source>
        <dbReference type="EMBL" id="REG37426.1"/>
    </source>
</evidence>
<dbReference type="KEGG" id="age:AA314_06130"/>
<reference evidence="2 4" key="1">
    <citation type="submission" date="2015-05" db="EMBL/GenBank/DDBJ databases">
        <title>Genome assembly of Archangium gephyra DSM 2261.</title>
        <authorList>
            <person name="Sharma G."/>
            <person name="Subramanian S."/>
        </authorList>
    </citation>
    <scope>NUCLEOTIDE SEQUENCE [LARGE SCALE GENOMIC DNA]</scope>
    <source>
        <strain evidence="2 4">DSM 2261</strain>
    </source>
</reference>
<organism evidence="2 4">
    <name type="scientific">Archangium gephyra</name>
    <dbReference type="NCBI Taxonomy" id="48"/>
    <lineage>
        <taxon>Bacteria</taxon>
        <taxon>Pseudomonadati</taxon>
        <taxon>Myxococcota</taxon>
        <taxon>Myxococcia</taxon>
        <taxon>Myxococcales</taxon>
        <taxon>Cystobacterineae</taxon>
        <taxon>Archangiaceae</taxon>
        <taxon>Archangium</taxon>
    </lineage>
</organism>
<dbReference type="PROSITE" id="PS51257">
    <property type="entry name" value="PROKAR_LIPOPROTEIN"/>
    <property type="match status" value="1"/>
</dbReference>
<proteinExistence type="predicted"/>